<dbReference type="BioCyc" id="CNIT1237085:G1324-2147-MONOMER"/>
<keyword evidence="2" id="KW-1185">Reference proteome</keyword>
<dbReference type="GeneID" id="13796012"/>
<dbReference type="KEGG" id="nga:Ngar_c21490"/>
<protein>
    <submittedName>
        <fullName evidence="1">Uncharacterized protein</fullName>
    </submittedName>
</protein>
<proteinExistence type="predicted"/>
<dbReference type="InParanoid" id="K0INB4"/>
<dbReference type="AlphaFoldDB" id="K0INB4"/>
<dbReference type="RefSeq" id="WP_015019614.1">
    <property type="nucleotide sequence ID" value="NC_018719.1"/>
</dbReference>
<dbReference type="Proteomes" id="UP000008037">
    <property type="component" value="Chromosome"/>
</dbReference>
<accession>K0INB4</accession>
<evidence type="ECO:0000313" key="1">
    <source>
        <dbReference type="EMBL" id="AFU59079.1"/>
    </source>
</evidence>
<name>K0INB4_NITGG</name>
<sequence>MKSKMQLAMGIFHFLYFDMAMSSSSSYLIEQTNAAKTPQDFVKCHTAVQPFAYILRKKQIVIWAADKLAADKTFAELQLEYIERVQA</sequence>
<dbReference type="HOGENOM" id="CLU_2476123_0_0_2"/>
<dbReference type="EMBL" id="CP002408">
    <property type="protein sequence ID" value="AFU59079.1"/>
    <property type="molecule type" value="Genomic_DNA"/>
</dbReference>
<organism evidence="1 2">
    <name type="scientific">Nitrososphaera gargensis (strain Ga9.2)</name>
    <dbReference type="NCBI Taxonomy" id="1237085"/>
    <lineage>
        <taxon>Archaea</taxon>
        <taxon>Nitrososphaerota</taxon>
        <taxon>Nitrososphaeria</taxon>
        <taxon>Nitrososphaerales</taxon>
        <taxon>Nitrososphaeraceae</taxon>
        <taxon>Nitrososphaera</taxon>
    </lineage>
</organism>
<evidence type="ECO:0000313" key="2">
    <source>
        <dbReference type="Proteomes" id="UP000008037"/>
    </source>
</evidence>
<reference evidence="1 2" key="1">
    <citation type="journal article" date="2012" name="Environ. Microbiol.">
        <title>The genome of the ammonia-oxidizing Candidatus Nitrososphaera gargensis: insights into metabolic versatility and environmental adaptations.</title>
        <authorList>
            <person name="Spang A."/>
            <person name="Poehlein A."/>
            <person name="Offre P."/>
            <person name="Zumbragel S."/>
            <person name="Haider S."/>
            <person name="Rychlik N."/>
            <person name="Nowka B."/>
            <person name="Schmeisser C."/>
            <person name="Lebedeva E.V."/>
            <person name="Rattei T."/>
            <person name="Bohm C."/>
            <person name="Schmid M."/>
            <person name="Galushko A."/>
            <person name="Hatzenpichler R."/>
            <person name="Weinmaier T."/>
            <person name="Daniel R."/>
            <person name="Schleper C."/>
            <person name="Spieck E."/>
            <person name="Streit W."/>
            <person name="Wagner M."/>
        </authorList>
    </citation>
    <scope>NUCLEOTIDE SEQUENCE [LARGE SCALE GENOMIC DNA]</scope>
    <source>
        <strain evidence="2">Ga9.2</strain>
    </source>
</reference>
<gene>
    <name evidence="1" type="ordered locus">Ngar_c21490</name>
</gene>